<dbReference type="EMBL" id="FCOK02000066">
    <property type="protein sequence ID" value="SAL62013.1"/>
    <property type="molecule type" value="Genomic_DNA"/>
</dbReference>
<reference evidence="2 3" key="1">
    <citation type="submission" date="2016-01" db="EMBL/GenBank/DDBJ databases">
        <authorList>
            <person name="Oliw E.H."/>
        </authorList>
    </citation>
    <scope>NUCLEOTIDE SEQUENCE [LARGE SCALE GENOMIC DNA]</scope>
    <source>
        <strain evidence="2">LMG 27134</strain>
    </source>
</reference>
<gene>
    <name evidence="2" type="ORF">AWB69_06913</name>
</gene>
<sequence length="61" mass="6500">MSAERRSSGTTNAHTKSPGNNKSPPFFERQAFVHDRLSATGQIGNDGLVVVVTNRGADTLT</sequence>
<feature type="region of interest" description="Disordered" evidence="1">
    <location>
        <begin position="1"/>
        <end position="26"/>
    </location>
</feature>
<evidence type="ECO:0000313" key="2">
    <source>
        <dbReference type="EMBL" id="SAL62013.1"/>
    </source>
</evidence>
<proteinExistence type="predicted"/>
<feature type="compositionally biased region" description="Polar residues" evidence="1">
    <location>
        <begin position="8"/>
        <end position="23"/>
    </location>
</feature>
<accession>A0A158J0J0</accession>
<dbReference type="AlphaFoldDB" id="A0A158J0J0"/>
<protein>
    <submittedName>
        <fullName evidence="2">Uncharacterized protein</fullName>
    </submittedName>
</protein>
<name>A0A158J0J0_9BURK</name>
<dbReference type="Proteomes" id="UP000054683">
    <property type="component" value="Unassembled WGS sequence"/>
</dbReference>
<evidence type="ECO:0000313" key="3">
    <source>
        <dbReference type="Proteomes" id="UP000054683"/>
    </source>
</evidence>
<organism evidence="2 3">
    <name type="scientific">Caballeronia udeis</name>
    <dbReference type="NCBI Taxonomy" id="1232866"/>
    <lineage>
        <taxon>Bacteria</taxon>
        <taxon>Pseudomonadati</taxon>
        <taxon>Pseudomonadota</taxon>
        <taxon>Betaproteobacteria</taxon>
        <taxon>Burkholderiales</taxon>
        <taxon>Burkholderiaceae</taxon>
        <taxon>Caballeronia</taxon>
    </lineage>
</organism>
<evidence type="ECO:0000256" key="1">
    <source>
        <dbReference type="SAM" id="MobiDB-lite"/>
    </source>
</evidence>